<dbReference type="Proteomes" id="UP001605036">
    <property type="component" value="Unassembled WGS sequence"/>
</dbReference>
<gene>
    <name evidence="1" type="ORF">R1flu_013067</name>
</gene>
<dbReference type="AlphaFoldDB" id="A0ABD1ZCE0"/>
<evidence type="ECO:0000313" key="1">
    <source>
        <dbReference type="EMBL" id="KAL2645480.1"/>
    </source>
</evidence>
<organism evidence="1 2">
    <name type="scientific">Riccia fluitans</name>
    <dbReference type="NCBI Taxonomy" id="41844"/>
    <lineage>
        <taxon>Eukaryota</taxon>
        <taxon>Viridiplantae</taxon>
        <taxon>Streptophyta</taxon>
        <taxon>Embryophyta</taxon>
        <taxon>Marchantiophyta</taxon>
        <taxon>Marchantiopsida</taxon>
        <taxon>Marchantiidae</taxon>
        <taxon>Marchantiales</taxon>
        <taxon>Ricciaceae</taxon>
        <taxon>Riccia</taxon>
    </lineage>
</organism>
<proteinExistence type="predicted"/>
<keyword evidence="2" id="KW-1185">Reference proteome</keyword>
<accession>A0ABD1ZCE0</accession>
<comment type="caution">
    <text evidence="1">The sequence shown here is derived from an EMBL/GenBank/DDBJ whole genome shotgun (WGS) entry which is preliminary data.</text>
</comment>
<dbReference type="EMBL" id="JBHFFA010000002">
    <property type="protein sequence ID" value="KAL2645480.1"/>
    <property type="molecule type" value="Genomic_DNA"/>
</dbReference>
<evidence type="ECO:0000313" key="2">
    <source>
        <dbReference type="Proteomes" id="UP001605036"/>
    </source>
</evidence>
<name>A0ABD1ZCE0_9MARC</name>
<protein>
    <submittedName>
        <fullName evidence="1">Uncharacterized protein</fullName>
    </submittedName>
</protein>
<sequence>MKIPHLTIADKKKMETWGLGDLFAVDWSGTYEDLVEELAGHQKAAVPKYEYRGKPRAWTSDVWKKVYNLSKASPGGYVMKGSCSECHFHEMDVEEKRDSKKRKDLIHTVFDSNTKIEDEKEPKEDVPRTIYEGEAGGSKPLDRKTIVDYDKWGICLESLVRETSKLFEAFHVEVGSVTAEAMANNMKEIFAAPPVAEVDI</sequence>
<reference evidence="1 2" key="1">
    <citation type="submission" date="2024-09" db="EMBL/GenBank/DDBJ databases">
        <title>Chromosome-scale assembly of Riccia fluitans.</title>
        <authorList>
            <person name="Paukszto L."/>
            <person name="Sawicki J."/>
            <person name="Karawczyk K."/>
            <person name="Piernik-Szablinska J."/>
            <person name="Szczecinska M."/>
            <person name="Mazdziarz M."/>
        </authorList>
    </citation>
    <scope>NUCLEOTIDE SEQUENCE [LARGE SCALE GENOMIC DNA]</scope>
    <source>
        <strain evidence="1">Rf_01</strain>
        <tissue evidence="1">Aerial parts of the thallus</tissue>
    </source>
</reference>